<dbReference type="RefSeq" id="WP_092408201.1">
    <property type="nucleotide sequence ID" value="NZ_FOVF01000016.1"/>
</dbReference>
<sequence length="99" mass="10938">MHVAREFMLLLGLGFFVAGLTTYLMTWILVVVHLRDHHPAERERLGGFMFSPQAFGWYLARRYRALHDKSLTGLARLGAIGAWSIVIGGLAAIASKALG</sequence>
<evidence type="ECO:0000313" key="2">
    <source>
        <dbReference type="EMBL" id="SFN35652.1"/>
    </source>
</evidence>
<keyword evidence="1" id="KW-0472">Membrane</keyword>
<evidence type="ECO:0000256" key="1">
    <source>
        <dbReference type="SAM" id="Phobius"/>
    </source>
</evidence>
<feature type="transmembrane region" description="Helical" evidence="1">
    <location>
        <begin position="7"/>
        <end position="32"/>
    </location>
</feature>
<dbReference type="Proteomes" id="UP000198575">
    <property type="component" value="Unassembled WGS sequence"/>
</dbReference>
<keyword evidence="3" id="KW-1185">Reference proteome</keyword>
<keyword evidence="1" id="KW-1133">Transmembrane helix</keyword>
<keyword evidence="1" id="KW-0812">Transmembrane</keyword>
<feature type="transmembrane region" description="Helical" evidence="1">
    <location>
        <begin position="73"/>
        <end position="94"/>
    </location>
</feature>
<gene>
    <name evidence="2" type="ORF">SAMN05216289_11662</name>
</gene>
<dbReference type="AlphaFoldDB" id="A0A1I4YCC2"/>
<name>A0A1I4YCC2_9GAMM</name>
<proteinExistence type="predicted"/>
<dbReference type="OrthoDB" id="5959585at2"/>
<accession>A0A1I4YCC2</accession>
<dbReference type="STRING" id="578942.SAMN05216289_11662"/>
<dbReference type="EMBL" id="FOVF01000016">
    <property type="protein sequence ID" value="SFN35652.1"/>
    <property type="molecule type" value="Genomic_DNA"/>
</dbReference>
<organism evidence="2 3">
    <name type="scientific">Dokdonella immobilis</name>
    <dbReference type="NCBI Taxonomy" id="578942"/>
    <lineage>
        <taxon>Bacteria</taxon>
        <taxon>Pseudomonadati</taxon>
        <taxon>Pseudomonadota</taxon>
        <taxon>Gammaproteobacteria</taxon>
        <taxon>Lysobacterales</taxon>
        <taxon>Rhodanobacteraceae</taxon>
        <taxon>Dokdonella</taxon>
    </lineage>
</organism>
<protein>
    <submittedName>
        <fullName evidence="2">Uncharacterized protein</fullName>
    </submittedName>
</protein>
<reference evidence="2 3" key="1">
    <citation type="submission" date="2016-10" db="EMBL/GenBank/DDBJ databases">
        <authorList>
            <person name="de Groot N.N."/>
        </authorList>
    </citation>
    <scope>NUCLEOTIDE SEQUENCE [LARGE SCALE GENOMIC DNA]</scope>
    <source>
        <strain evidence="2 3">CGMCC 1.7659</strain>
    </source>
</reference>
<evidence type="ECO:0000313" key="3">
    <source>
        <dbReference type="Proteomes" id="UP000198575"/>
    </source>
</evidence>